<dbReference type="Pfam" id="PF22848">
    <property type="entry name" value="ASD1_dom"/>
    <property type="match status" value="1"/>
</dbReference>
<dbReference type="SUPFAM" id="SSF51011">
    <property type="entry name" value="Glycosyl hydrolase domain"/>
    <property type="match status" value="1"/>
</dbReference>
<comment type="caution">
    <text evidence="10">The sequence shown here is derived from an EMBL/GenBank/DDBJ whole genome shotgun (WGS) entry which is preliminary data.</text>
</comment>
<dbReference type="Proteomes" id="UP000292027">
    <property type="component" value="Unassembled WGS sequence"/>
</dbReference>
<dbReference type="EMBL" id="SHKR01000012">
    <property type="protein sequence ID" value="RZU16250.1"/>
    <property type="molecule type" value="Genomic_DNA"/>
</dbReference>
<name>A0A4Q7X0F4_9ACTN</name>
<dbReference type="PROSITE" id="PS51318">
    <property type="entry name" value="TAT"/>
    <property type="match status" value="1"/>
</dbReference>
<dbReference type="InterPro" id="IPR013780">
    <property type="entry name" value="Glyco_hydro_b"/>
</dbReference>
<dbReference type="GO" id="GO:0000272">
    <property type="term" value="P:polysaccharide catabolic process"/>
    <property type="evidence" value="ECO:0007669"/>
    <property type="project" value="TreeGrafter"/>
</dbReference>
<comment type="catalytic activity">
    <reaction evidence="1">
        <text>Hydrolysis of terminal non-reducing alpha-L-arabinofuranoside residues in alpha-L-arabinosides.</text>
        <dbReference type="EC" id="3.2.1.55"/>
    </reaction>
</comment>
<dbReference type="SUPFAM" id="SSF51445">
    <property type="entry name" value="(Trans)glycosidases"/>
    <property type="match status" value="1"/>
</dbReference>
<evidence type="ECO:0000256" key="6">
    <source>
        <dbReference type="ARBA" id="ARBA00023277"/>
    </source>
</evidence>
<keyword evidence="5" id="KW-0378">Hydrolase</keyword>
<dbReference type="Gene3D" id="3.20.20.80">
    <property type="entry name" value="Glycosidases"/>
    <property type="match status" value="1"/>
</dbReference>
<comment type="subunit">
    <text evidence="3">Homohexamer; trimer of dimers.</text>
</comment>
<evidence type="ECO:0000256" key="3">
    <source>
        <dbReference type="ARBA" id="ARBA00011165"/>
    </source>
</evidence>
<feature type="domain" description="Alpha-L-arabinofuranosidase C-terminal" evidence="9">
    <location>
        <begin position="511"/>
        <end position="694"/>
    </location>
</feature>
<proteinExistence type="inferred from homology"/>
<dbReference type="InterPro" id="IPR017853">
    <property type="entry name" value="GH"/>
</dbReference>
<accession>A0A4Q7X0F4</accession>
<evidence type="ECO:0000259" key="9">
    <source>
        <dbReference type="SMART" id="SM00813"/>
    </source>
</evidence>
<keyword evidence="6" id="KW-0119">Carbohydrate metabolism</keyword>
<keyword evidence="11" id="KW-1185">Reference proteome</keyword>
<dbReference type="GO" id="GO:0046556">
    <property type="term" value="F:alpha-L-arabinofuranosidase activity"/>
    <property type="evidence" value="ECO:0007669"/>
    <property type="project" value="UniProtKB-EC"/>
</dbReference>
<evidence type="ECO:0000256" key="5">
    <source>
        <dbReference type="ARBA" id="ARBA00022801"/>
    </source>
</evidence>
<dbReference type="Gene3D" id="2.60.120.260">
    <property type="entry name" value="Galactose-binding domain-like"/>
    <property type="match status" value="1"/>
</dbReference>
<dbReference type="GO" id="GO:0046373">
    <property type="term" value="P:L-arabinose metabolic process"/>
    <property type="evidence" value="ECO:0007669"/>
    <property type="project" value="InterPro"/>
</dbReference>
<comment type="similarity">
    <text evidence="2">Belongs to the glycosyl hydrolase 51 family.</text>
</comment>
<evidence type="ECO:0000313" key="11">
    <source>
        <dbReference type="Proteomes" id="UP000292027"/>
    </source>
</evidence>
<dbReference type="InterPro" id="IPR006311">
    <property type="entry name" value="TAT_signal"/>
</dbReference>
<feature type="region of interest" description="Disordered" evidence="8">
    <location>
        <begin position="583"/>
        <end position="606"/>
    </location>
</feature>
<reference evidence="10 11" key="1">
    <citation type="journal article" date="2015" name="Stand. Genomic Sci.">
        <title>Genomic Encyclopedia of Bacterial and Archaeal Type Strains, Phase III: the genomes of soil and plant-associated and newly described type strains.</title>
        <authorList>
            <person name="Whitman W.B."/>
            <person name="Woyke T."/>
            <person name="Klenk H.P."/>
            <person name="Zhou Y."/>
            <person name="Lilburn T.G."/>
            <person name="Beck B.J."/>
            <person name="De Vos P."/>
            <person name="Vandamme P."/>
            <person name="Eisen J.A."/>
            <person name="Garrity G."/>
            <person name="Hugenholtz P."/>
            <person name="Kyrpides N.C."/>
        </authorList>
    </citation>
    <scope>NUCLEOTIDE SEQUENCE [LARGE SCALE GENOMIC DNA]</scope>
    <source>
        <strain evidence="10 11">VKM Ac-2540</strain>
    </source>
</reference>
<evidence type="ECO:0000313" key="10">
    <source>
        <dbReference type="EMBL" id="RZU16250.1"/>
    </source>
</evidence>
<dbReference type="RefSeq" id="WP_130445179.1">
    <property type="nucleotide sequence ID" value="NZ_SHKR01000012.1"/>
</dbReference>
<evidence type="ECO:0000256" key="7">
    <source>
        <dbReference type="ARBA" id="ARBA00023295"/>
    </source>
</evidence>
<dbReference type="SMART" id="SM00813">
    <property type="entry name" value="Alpha-L-AF_C"/>
    <property type="match status" value="1"/>
</dbReference>
<dbReference type="OrthoDB" id="9758333at2"/>
<organism evidence="10 11">
    <name type="scientific">Kribbella rubisoli</name>
    <dbReference type="NCBI Taxonomy" id="3075929"/>
    <lineage>
        <taxon>Bacteria</taxon>
        <taxon>Bacillati</taxon>
        <taxon>Actinomycetota</taxon>
        <taxon>Actinomycetes</taxon>
        <taxon>Propionibacteriales</taxon>
        <taxon>Kribbellaceae</taxon>
        <taxon>Kribbella</taxon>
    </lineage>
</organism>
<evidence type="ECO:0000256" key="8">
    <source>
        <dbReference type="SAM" id="MobiDB-lite"/>
    </source>
</evidence>
<evidence type="ECO:0000256" key="4">
    <source>
        <dbReference type="ARBA" id="ARBA00012670"/>
    </source>
</evidence>
<dbReference type="InterPro" id="IPR055235">
    <property type="entry name" value="ASD1_cat"/>
</dbReference>
<evidence type="ECO:0000256" key="2">
    <source>
        <dbReference type="ARBA" id="ARBA00007186"/>
    </source>
</evidence>
<feature type="region of interest" description="Disordered" evidence="8">
    <location>
        <begin position="114"/>
        <end position="133"/>
    </location>
</feature>
<protein>
    <recommendedName>
        <fullName evidence="4">non-reducing end alpha-L-arabinofuranosidase</fullName>
        <ecNumber evidence="4">3.2.1.55</ecNumber>
    </recommendedName>
</protein>
<dbReference type="EC" id="3.2.1.55" evidence="4"/>
<evidence type="ECO:0000256" key="1">
    <source>
        <dbReference type="ARBA" id="ARBA00001462"/>
    </source>
</evidence>
<sequence>MDSTSTESSGISRRTVIQATVAAGLATGLSGAAIGTTTAYAADPSISAGIDATQKSAPILPYVYGAFIEHIGTLVYDSLWSEVLADRKFYLAVDLLSPNSRKWRPVGPAADVTMDKQDPYVGEQSPRVTLSRSETRGIKQTGLGLAAKAYVGRVVIAGDPGARVVATLTWGDGAGQSQSVALTVKKGWQTIPLRFKCQAATTTGSLEISGTGTGTFRVGAVSLMPGDNVKGFRKDTIDLLRGLGGFWRFPGGNFVSGHDWQNAIGDPDLRPTTFDPDRNNPQSNDVGTDEFLAMCDLLGTEPYPCVNTGLGSAREAALLVEYVNGKPDTPMGQRRAANGHQKPYGVKYWAVGNEMFGFWQLGYMTPAHYMIKHNLFADAMRKVDPSIAIVAVGAFPASMTVHRLPYYIDPSSRQIVQPTPVKVEYGSLTDWNHRLLTSSAGKFDIISEHCYGTTQRFDLDQGKYINVTPAESMVDSCRRGANYIKSVRENWELYTKDFPELVQNQIKVSIDEWGFQNASGMKQVFGLAMMLHEMFRASDFLTMAAYTMGTSWLSYNKTDSTYSAAGVLFKLYREQFGVTPVALTGSSPQPAPTYPPGGDQPSVNAGSPTYPVDAMAALSADGKTLTVATVNATADAQDLTLSFNGFNARPNGKLWRLTGTTLDAANRVGQAPQVTVAELALDTRTGVLSAAPYSVEIRAFTRV</sequence>
<dbReference type="AlphaFoldDB" id="A0A4Q7X0F4"/>
<dbReference type="Gene3D" id="2.60.40.1180">
    <property type="entry name" value="Golgi alpha-mannosidase II"/>
    <property type="match status" value="1"/>
</dbReference>
<gene>
    <name evidence="10" type="ORF">EV645_3802</name>
</gene>
<dbReference type="InterPro" id="IPR010720">
    <property type="entry name" value="Alpha-L-AF_C"/>
</dbReference>
<dbReference type="PANTHER" id="PTHR43576">
    <property type="entry name" value="ALPHA-L-ARABINOFURANOSIDASE C-RELATED"/>
    <property type="match status" value="1"/>
</dbReference>
<keyword evidence="7" id="KW-0326">Glycosidase</keyword>
<dbReference type="PANTHER" id="PTHR43576:SF2">
    <property type="entry name" value="INTRACELLULAR EXO-ALPHA-L-ARABINOFURANOSIDASE 2"/>
    <property type="match status" value="1"/>
</dbReference>